<accession>A0A7C3PIP2</accession>
<sequence>MKISTMQKEMKKGHGEEVGVSQTYGYDLERETLKGTLSLENLRKIEAVLGVNFEVEFEAD</sequence>
<gene>
    <name evidence="1" type="ORF">ENR64_13565</name>
</gene>
<dbReference type="AlphaFoldDB" id="A0A7C3PIP2"/>
<name>A0A7C3PIP2_9CYAN</name>
<reference evidence="1" key="1">
    <citation type="journal article" date="2020" name="mSystems">
        <title>Genome- and Community-Level Interaction Insights into Carbon Utilization and Element Cycling Functions of Hydrothermarchaeota in Hydrothermal Sediment.</title>
        <authorList>
            <person name="Zhou Z."/>
            <person name="Liu Y."/>
            <person name="Xu W."/>
            <person name="Pan J."/>
            <person name="Luo Z.H."/>
            <person name="Li M."/>
        </authorList>
    </citation>
    <scope>NUCLEOTIDE SEQUENCE [LARGE SCALE GENOMIC DNA]</scope>
    <source>
        <strain evidence="1">SpSt-418</strain>
    </source>
</reference>
<proteinExistence type="predicted"/>
<dbReference type="EMBL" id="DSRU01000199">
    <property type="protein sequence ID" value="HFM98756.1"/>
    <property type="molecule type" value="Genomic_DNA"/>
</dbReference>
<comment type="caution">
    <text evidence="1">The sequence shown here is derived from an EMBL/GenBank/DDBJ whole genome shotgun (WGS) entry which is preliminary data.</text>
</comment>
<organism evidence="1">
    <name type="scientific">Oscillatoriales cyanobacterium SpSt-418</name>
    <dbReference type="NCBI Taxonomy" id="2282169"/>
    <lineage>
        <taxon>Bacteria</taxon>
        <taxon>Bacillati</taxon>
        <taxon>Cyanobacteriota</taxon>
        <taxon>Cyanophyceae</taxon>
        <taxon>Oscillatoriophycideae</taxon>
        <taxon>Oscillatoriales</taxon>
    </lineage>
</organism>
<evidence type="ECO:0000313" key="1">
    <source>
        <dbReference type="EMBL" id="HFM98756.1"/>
    </source>
</evidence>
<protein>
    <submittedName>
        <fullName evidence="1">XRE family transcriptional regulator</fullName>
    </submittedName>
</protein>